<evidence type="ECO:0000259" key="14">
    <source>
        <dbReference type="PROSITE" id="PS50173"/>
    </source>
</evidence>
<protein>
    <recommendedName>
        <fullName evidence="2">DNA polymerase kappa</fullName>
        <ecNumber evidence="1">2.7.7.7</ecNumber>
    </recommendedName>
</protein>
<keyword evidence="7" id="KW-0227">DNA damage</keyword>
<dbReference type="EC" id="2.7.7.7" evidence="1"/>
<keyword evidence="5" id="KW-0235">DNA replication</keyword>
<feature type="region of interest" description="Disordered" evidence="13">
    <location>
        <begin position="604"/>
        <end position="625"/>
    </location>
</feature>
<keyword evidence="9" id="KW-0239">DNA-directed DNA polymerase</keyword>
<evidence type="ECO:0000313" key="15">
    <source>
        <dbReference type="EMBL" id="CDJ60467.1"/>
    </source>
</evidence>
<feature type="region of interest" description="Disordered" evidence="13">
    <location>
        <begin position="742"/>
        <end position="765"/>
    </location>
</feature>
<comment type="catalytic activity">
    <reaction evidence="11">
        <text>DNA(n) + a 2'-deoxyribonucleoside 5'-triphosphate = DNA(n+1) + diphosphate</text>
        <dbReference type="Rhea" id="RHEA:22508"/>
        <dbReference type="Rhea" id="RHEA-COMP:17339"/>
        <dbReference type="Rhea" id="RHEA-COMP:17340"/>
        <dbReference type="ChEBI" id="CHEBI:33019"/>
        <dbReference type="ChEBI" id="CHEBI:61560"/>
        <dbReference type="ChEBI" id="CHEBI:173112"/>
        <dbReference type="EC" id="2.7.7.7"/>
    </reaction>
</comment>
<evidence type="ECO:0000256" key="6">
    <source>
        <dbReference type="ARBA" id="ARBA00022723"/>
    </source>
</evidence>
<evidence type="ECO:0000256" key="11">
    <source>
        <dbReference type="ARBA" id="ARBA00049244"/>
    </source>
</evidence>
<dbReference type="InterPro" id="IPR050116">
    <property type="entry name" value="DNA_polymerase-Y"/>
</dbReference>
<feature type="region of interest" description="Disordered" evidence="13">
    <location>
        <begin position="861"/>
        <end position="889"/>
    </location>
</feature>
<dbReference type="AlphaFoldDB" id="U6M8D2"/>
<proteinExistence type="predicted"/>
<keyword evidence="16" id="KW-1185">Reference proteome</keyword>
<dbReference type="GO" id="GO:0003684">
    <property type="term" value="F:damaged DNA binding"/>
    <property type="evidence" value="ECO:0007669"/>
    <property type="project" value="InterPro"/>
</dbReference>
<reference evidence="15" key="1">
    <citation type="submission" date="2013-10" db="EMBL/GenBank/DDBJ databases">
        <title>Genomic analysis of the causative agents of coccidiosis in chickens.</title>
        <authorList>
            <person name="Reid A.J."/>
            <person name="Blake D."/>
            <person name="Billington K."/>
            <person name="Browne H."/>
            <person name="Dunn M."/>
            <person name="Hung S."/>
            <person name="Kawahara F."/>
            <person name="Miranda-Saavedra D."/>
            <person name="Mourier T."/>
            <person name="Nagra H."/>
            <person name="Otto T.D."/>
            <person name="Rawlings N."/>
            <person name="Sanchez A."/>
            <person name="Sanders M."/>
            <person name="Subramaniam C."/>
            <person name="Tay Y."/>
            <person name="Dear P."/>
            <person name="Doerig C."/>
            <person name="Gruber A."/>
            <person name="Parkinson J."/>
            <person name="Shirley M."/>
            <person name="Wan K.L."/>
            <person name="Berriman M."/>
            <person name="Tomley F."/>
            <person name="Pain A."/>
        </authorList>
    </citation>
    <scope>NUCLEOTIDE SEQUENCE [LARGE SCALE GENOMIC DNA]</scope>
    <source>
        <strain evidence="15">Weybridge</strain>
    </source>
</reference>
<evidence type="ECO:0000256" key="13">
    <source>
        <dbReference type="SAM" id="MobiDB-lite"/>
    </source>
</evidence>
<keyword evidence="4" id="KW-0548">Nucleotidyltransferase</keyword>
<dbReference type="FunFam" id="3.30.1490.100:FF:000004">
    <property type="entry name" value="DNA polymerase IV"/>
    <property type="match status" value="1"/>
</dbReference>
<dbReference type="OrthoDB" id="1747274at2759"/>
<dbReference type="GO" id="GO:0006260">
    <property type="term" value="P:DNA replication"/>
    <property type="evidence" value="ECO:0007669"/>
    <property type="project" value="UniProtKB-KW"/>
</dbReference>
<feature type="compositionally biased region" description="Basic and acidic residues" evidence="13">
    <location>
        <begin position="874"/>
        <end position="883"/>
    </location>
</feature>
<keyword evidence="3" id="KW-0808">Transferase</keyword>
<evidence type="ECO:0000256" key="5">
    <source>
        <dbReference type="ARBA" id="ARBA00022705"/>
    </source>
</evidence>
<dbReference type="SUPFAM" id="SSF56672">
    <property type="entry name" value="DNA/RNA polymerases"/>
    <property type="match status" value="1"/>
</dbReference>
<dbReference type="InterPro" id="IPR001126">
    <property type="entry name" value="UmuC"/>
</dbReference>
<reference evidence="15" key="2">
    <citation type="submission" date="2013-10" db="EMBL/GenBank/DDBJ databases">
        <authorList>
            <person name="Aslett M."/>
        </authorList>
    </citation>
    <scope>NUCLEOTIDE SEQUENCE [LARGE SCALE GENOMIC DNA]</scope>
    <source>
        <strain evidence="15">Weybridge</strain>
    </source>
</reference>
<dbReference type="InterPro" id="IPR036775">
    <property type="entry name" value="DNA_pol_Y-fam_lit_finger_sf"/>
</dbReference>
<dbReference type="Gene3D" id="3.40.1170.60">
    <property type="match status" value="1"/>
</dbReference>
<evidence type="ECO:0000313" key="16">
    <source>
        <dbReference type="Proteomes" id="UP000030763"/>
    </source>
</evidence>
<dbReference type="GO" id="GO:0042276">
    <property type="term" value="P:error-prone translesion synthesis"/>
    <property type="evidence" value="ECO:0007669"/>
    <property type="project" value="TreeGrafter"/>
</dbReference>
<dbReference type="InterPro" id="IPR022880">
    <property type="entry name" value="DNApol_IV"/>
</dbReference>
<dbReference type="Gene3D" id="3.30.1490.100">
    <property type="entry name" value="DNA polymerase, Y-family, little finger domain"/>
    <property type="match status" value="1"/>
</dbReference>
<dbReference type="PROSITE" id="PS50173">
    <property type="entry name" value="UMUC"/>
    <property type="match status" value="1"/>
</dbReference>
<dbReference type="PANTHER" id="PTHR11076">
    <property type="entry name" value="DNA REPAIR POLYMERASE UMUC / TRANSFERASE FAMILY MEMBER"/>
    <property type="match status" value="1"/>
</dbReference>
<dbReference type="VEuPathDB" id="ToxoDB:EMWEY_00006520"/>
<evidence type="ECO:0000256" key="12">
    <source>
        <dbReference type="SAM" id="Coils"/>
    </source>
</evidence>
<feature type="compositionally biased region" description="Low complexity" evidence="13">
    <location>
        <begin position="612"/>
        <end position="621"/>
    </location>
</feature>
<dbReference type="GO" id="GO:0006281">
    <property type="term" value="P:DNA repair"/>
    <property type="evidence" value="ECO:0007669"/>
    <property type="project" value="UniProtKB-KW"/>
</dbReference>
<dbReference type="Gene3D" id="1.10.150.810">
    <property type="match status" value="2"/>
</dbReference>
<dbReference type="CDD" id="cd03586">
    <property type="entry name" value="PolY_Pol_IV_kappa"/>
    <property type="match status" value="1"/>
</dbReference>
<feature type="domain" description="UmuC" evidence="14">
    <location>
        <begin position="235"/>
        <end position="457"/>
    </location>
</feature>
<feature type="coiled-coil region" evidence="12">
    <location>
        <begin position="179"/>
        <end position="229"/>
    </location>
</feature>
<dbReference type="InterPro" id="IPR017961">
    <property type="entry name" value="DNA_pol_Y-fam_little_finger"/>
</dbReference>
<dbReference type="SUPFAM" id="SSF100879">
    <property type="entry name" value="Lesion bypass DNA polymerase (Y-family), little finger domain"/>
    <property type="match status" value="1"/>
</dbReference>
<keyword evidence="10" id="KW-0234">DNA repair</keyword>
<feature type="compositionally biased region" description="Basic and acidic residues" evidence="13">
    <location>
        <begin position="749"/>
        <end position="760"/>
    </location>
</feature>
<keyword evidence="6" id="KW-0479">Metal-binding</keyword>
<dbReference type="Proteomes" id="UP000030763">
    <property type="component" value="Unassembled WGS sequence"/>
</dbReference>
<name>U6M8D2_EIMMA</name>
<dbReference type="InterPro" id="IPR043128">
    <property type="entry name" value="Rev_trsase/Diguanyl_cyclase"/>
</dbReference>
<evidence type="ECO:0000256" key="9">
    <source>
        <dbReference type="ARBA" id="ARBA00022932"/>
    </source>
</evidence>
<keyword evidence="12" id="KW-0175">Coiled coil</keyword>
<dbReference type="PANTHER" id="PTHR11076:SF33">
    <property type="entry name" value="DNA POLYMERASE KAPPA"/>
    <property type="match status" value="1"/>
</dbReference>
<accession>U6M8D2</accession>
<dbReference type="GeneID" id="25334638"/>
<feature type="region of interest" description="Disordered" evidence="13">
    <location>
        <begin position="794"/>
        <end position="815"/>
    </location>
</feature>
<dbReference type="GO" id="GO:0005634">
    <property type="term" value="C:nucleus"/>
    <property type="evidence" value="ECO:0007669"/>
    <property type="project" value="TreeGrafter"/>
</dbReference>
<dbReference type="GO" id="GO:0046872">
    <property type="term" value="F:metal ion binding"/>
    <property type="evidence" value="ECO:0007669"/>
    <property type="project" value="UniProtKB-KW"/>
</dbReference>
<evidence type="ECO:0000256" key="4">
    <source>
        <dbReference type="ARBA" id="ARBA00022695"/>
    </source>
</evidence>
<sequence>MEDQPAYEGIVKPHCSLISTEAAGAEVLPSPANGAEHLVPSGACAGPRKGCSPSPFGEAAIPAGGVQGLKTRKRPHWKADCPQEQQIPKGPSVQLLSTCAPCGANELEERNEDCVVEVEGRGSVRTPADLPGCTETDIETACRETFLFANAKAGMDMTEEEKAKIAAKIFELSKNSPFFVNEMRKKKQMEEQLAVLRRRVQLFASCGGCAEASAAARRLLQLLQQQQQRESGRVYVHLDMDMFFCAVEIRDDPSLGSQPVAVGSLSMLSTANYEARRFGVRSGMPGFIAKQLCPSLTIVRPNFEKYRAAGQTIRAVLQAYDPSLSSHSLDEASLDVTDCLKKRFSPADAAALLDPTKVTEGKTEEMKSLTAATAAMEATGRVTALVSEIRAAVTAATGLSCSAGAGSSRLVAKIASDMNKPNGQKIVEATGASPQAAAAATAAFLEPLNVRKIPGIGKHREKMLNAFDIHTCGELLQQAPLLVHLLPRITAVHLIRMALGIDGLPPELQQQHQQYHQQSVSSEETFAATNELPLLRQVVEQLAAAVAKQLKELRQEGDHITLKVKFADFSIRTISHRLAQHTDDGAVIATAAQGLLQSVMREQQLKKQATTKNNKSSSNSKGNVNGAPTWVRLLGVRCSGFRHAKARSTGLRRLDEFFSQQQQQKPPGATTAGASEDWPVDIDELDDLLSVLSQHQRETALANPAAPAEREAAAPPPAVGSEAAAAPPRRMELQATATAAAPVLASTWRTRDAPEKKAEAATEPAISETNETGPLNVVAANETPKLKVAVVQSAAEQQQRSRTVDAETNSRSSQKVVITGVRFNVTPQCKQQQRRRLPSPPIHERLMHQKQRKGRQQLQLLDLLNGPSKRKRDSRNGQEENLQRNRGQRQIASETVVVEVVSD</sequence>
<organism evidence="15 16">
    <name type="scientific">Eimeria maxima</name>
    <name type="common">Coccidian parasite</name>
    <dbReference type="NCBI Taxonomy" id="5804"/>
    <lineage>
        <taxon>Eukaryota</taxon>
        <taxon>Sar</taxon>
        <taxon>Alveolata</taxon>
        <taxon>Apicomplexa</taxon>
        <taxon>Conoidasida</taxon>
        <taxon>Coccidia</taxon>
        <taxon>Eucoccidiorida</taxon>
        <taxon>Eimeriorina</taxon>
        <taxon>Eimeriidae</taxon>
        <taxon>Eimeria</taxon>
    </lineage>
</organism>
<feature type="compositionally biased region" description="Polar residues" evidence="13">
    <location>
        <begin position="806"/>
        <end position="815"/>
    </location>
</feature>
<dbReference type="GO" id="GO:0003887">
    <property type="term" value="F:DNA-directed DNA polymerase activity"/>
    <property type="evidence" value="ECO:0007669"/>
    <property type="project" value="UniProtKB-KW"/>
</dbReference>
<dbReference type="Pfam" id="PF00817">
    <property type="entry name" value="IMS"/>
    <property type="match status" value="1"/>
</dbReference>
<evidence type="ECO:0000256" key="8">
    <source>
        <dbReference type="ARBA" id="ARBA00022842"/>
    </source>
</evidence>
<dbReference type="RefSeq" id="XP_013337117.1">
    <property type="nucleotide sequence ID" value="XM_013481663.1"/>
</dbReference>
<dbReference type="EMBL" id="HG721856">
    <property type="protein sequence ID" value="CDJ60467.1"/>
    <property type="molecule type" value="Genomic_DNA"/>
</dbReference>
<evidence type="ECO:0000256" key="3">
    <source>
        <dbReference type="ARBA" id="ARBA00022679"/>
    </source>
</evidence>
<evidence type="ECO:0000256" key="7">
    <source>
        <dbReference type="ARBA" id="ARBA00022763"/>
    </source>
</evidence>
<dbReference type="OMA" id="MFFCAVE"/>
<feature type="region of interest" description="Disordered" evidence="13">
    <location>
        <begin position="699"/>
        <end position="730"/>
    </location>
</feature>
<dbReference type="InterPro" id="IPR043502">
    <property type="entry name" value="DNA/RNA_pol_sf"/>
</dbReference>
<evidence type="ECO:0000256" key="2">
    <source>
        <dbReference type="ARBA" id="ARBA00016178"/>
    </source>
</evidence>
<dbReference type="Gene3D" id="3.30.70.270">
    <property type="match status" value="1"/>
</dbReference>
<gene>
    <name evidence="15" type="ORF">EMWEY_00006520</name>
</gene>
<keyword evidence="8" id="KW-0460">Magnesium</keyword>
<dbReference type="Pfam" id="PF11799">
    <property type="entry name" value="IMS_C"/>
    <property type="match status" value="1"/>
</dbReference>
<evidence type="ECO:0000256" key="10">
    <source>
        <dbReference type="ARBA" id="ARBA00023204"/>
    </source>
</evidence>
<evidence type="ECO:0000256" key="1">
    <source>
        <dbReference type="ARBA" id="ARBA00012417"/>
    </source>
</evidence>